<dbReference type="KEGG" id="fek:C1H87_16705"/>
<feature type="transmembrane region" description="Helical" evidence="1">
    <location>
        <begin position="155"/>
        <end position="174"/>
    </location>
</feature>
<dbReference type="Pfam" id="PF02517">
    <property type="entry name" value="Rce1-like"/>
    <property type="match status" value="1"/>
</dbReference>
<keyword evidence="1" id="KW-0812">Transmembrane</keyword>
<evidence type="ECO:0000256" key="1">
    <source>
        <dbReference type="SAM" id="Phobius"/>
    </source>
</evidence>
<dbReference type="Proteomes" id="UP000235826">
    <property type="component" value="Chromosome"/>
</dbReference>
<dbReference type="GO" id="GO:0080120">
    <property type="term" value="P:CAAX-box protein maturation"/>
    <property type="evidence" value="ECO:0007669"/>
    <property type="project" value="UniProtKB-ARBA"/>
</dbReference>
<dbReference type="RefSeq" id="WP_102756908.1">
    <property type="nucleotide sequence ID" value="NZ_CP025791.1"/>
</dbReference>
<evidence type="ECO:0000259" key="2">
    <source>
        <dbReference type="Pfam" id="PF02517"/>
    </source>
</evidence>
<evidence type="ECO:0000313" key="3">
    <source>
        <dbReference type="EMBL" id="AUP80256.1"/>
    </source>
</evidence>
<keyword evidence="4" id="KW-1185">Reference proteome</keyword>
<gene>
    <name evidence="3" type="ORF">C1H87_16705</name>
</gene>
<keyword evidence="1" id="KW-0472">Membrane</keyword>
<dbReference type="InterPro" id="IPR003675">
    <property type="entry name" value="Rce1/LyrA-like_dom"/>
</dbReference>
<dbReference type="AlphaFoldDB" id="A0A2K9PT64"/>
<dbReference type="PANTHER" id="PTHR39430:SF1">
    <property type="entry name" value="PROTEASE"/>
    <property type="match status" value="1"/>
</dbReference>
<reference evidence="3 4" key="1">
    <citation type="submission" date="2018-01" db="EMBL/GenBank/DDBJ databases">
        <title>Complete genome sequence of Flavivirga eckloniae ECD14 isolated from seaweed Ecklonia cava.</title>
        <authorList>
            <person name="Lee J.H."/>
            <person name="Baik K.S."/>
            <person name="Seong C.N."/>
        </authorList>
    </citation>
    <scope>NUCLEOTIDE SEQUENCE [LARGE SCALE GENOMIC DNA]</scope>
    <source>
        <strain evidence="3 4">ECD14</strain>
    </source>
</reference>
<dbReference type="PANTHER" id="PTHR39430">
    <property type="entry name" value="MEMBRANE-ASSOCIATED PROTEASE-RELATED"/>
    <property type="match status" value="1"/>
</dbReference>
<dbReference type="OrthoDB" id="9807747at2"/>
<evidence type="ECO:0000313" key="4">
    <source>
        <dbReference type="Proteomes" id="UP000235826"/>
    </source>
</evidence>
<accession>A0A2K9PT64</accession>
<feature type="transmembrane region" description="Helical" evidence="1">
    <location>
        <begin position="20"/>
        <end position="53"/>
    </location>
</feature>
<keyword evidence="1" id="KW-1133">Transmembrane helix</keyword>
<name>A0A2K9PT64_9FLAO</name>
<proteinExistence type="predicted"/>
<protein>
    <recommendedName>
        <fullName evidence="2">CAAX prenyl protease 2/Lysostaphin resistance protein A-like domain-containing protein</fullName>
    </recommendedName>
</protein>
<feature type="transmembrane region" description="Helical" evidence="1">
    <location>
        <begin position="73"/>
        <end position="96"/>
    </location>
</feature>
<sequence>MNTTKIFTTEIQLLFRNNKPLIIASIFLLGGLIAFGQIGYIVTAVLMLVIHGFRKSTLDELGLSKPKSWLKTIGLGFVLTIALMAIVLLLINPLIFELFPPETKDISRFSAIKENIGLLILSIISAWVLAGFAEELIWRGYIMTQIAVLLGGTRLSWVISLLISSTAFGLLHFYQGPVGIVQTGVVGLLLGIIFILNGKRSLWLNCIVHGLINTISMVSIYMGAV</sequence>
<feature type="transmembrane region" description="Helical" evidence="1">
    <location>
        <begin position="203"/>
        <end position="224"/>
    </location>
</feature>
<dbReference type="EMBL" id="CP025791">
    <property type="protein sequence ID" value="AUP80256.1"/>
    <property type="molecule type" value="Genomic_DNA"/>
</dbReference>
<dbReference type="GO" id="GO:0004175">
    <property type="term" value="F:endopeptidase activity"/>
    <property type="evidence" value="ECO:0007669"/>
    <property type="project" value="UniProtKB-ARBA"/>
</dbReference>
<feature type="transmembrane region" description="Helical" evidence="1">
    <location>
        <begin position="116"/>
        <end position="134"/>
    </location>
</feature>
<organism evidence="3 4">
    <name type="scientific">Flavivirga eckloniae</name>
    <dbReference type="NCBI Taxonomy" id="1803846"/>
    <lineage>
        <taxon>Bacteria</taxon>
        <taxon>Pseudomonadati</taxon>
        <taxon>Bacteroidota</taxon>
        <taxon>Flavobacteriia</taxon>
        <taxon>Flavobacteriales</taxon>
        <taxon>Flavobacteriaceae</taxon>
        <taxon>Flavivirga</taxon>
    </lineage>
</organism>
<feature type="domain" description="CAAX prenyl protease 2/Lysostaphin resistance protein A-like" evidence="2">
    <location>
        <begin position="119"/>
        <end position="215"/>
    </location>
</feature>
<feature type="transmembrane region" description="Helical" evidence="1">
    <location>
        <begin position="180"/>
        <end position="196"/>
    </location>
</feature>